<keyword evidence="2" id="KW-1185">Reference proteome</keyword>
<dbReference type="EMBL" id="JBGQQK010000047">
    <property type="protein sequence ID" value="MFL2103854.1"/>
    <property type="molecule type" value="Genomic_DNA"/>
</dbReference>
<evidence type="ECO:0000313" key="2">
    <source>
        <dbReference type="Proteomes" id="UP001625374"/>
    </source>
</evidence>
<dbReference type="RefSeq" id="WP_404804867.1">
    <property type="nucleotide sequence ID" value="NZ_JABUYJ010000061.1"/>
</dbReference>
<accession>A0ABW8UMY5</accession>
<proteinExistence type="predicted"/>
<evidence type="ECO:0000313" key="1">
    <source>
        <dbReference type="EMBL" id="MFL2103854.1"/>
    </source>
</evidence>
<comment type="caution">
    <text evidence="1">The sequence shown here is derived from an EMBL/GenBank/DDBJ whole genome shotgun (WGS) entry which is preliminary data.</text>
</comment>
<dbReference type="Proteomes" id="UP001625374">
    <property type="component" value="Unassembled WGS sequence"/>
</dbReference>
<protein>
    <submittedName>
        <fullName evidence="1">IS3 family transposase</fullName>
    </submittedName>
</protein>
<organism evidence="1 2">
    <name type="scientific">Marinilactibacillus psychrotolerans</name>
    <dbReference type="NCBI Taxonomy" id="191770"/>
    <lineage>
        <taxon>Bacteria</taxon>
        <taxon>Bacillati</taxon>
        <taxon>Bacillota</taxon>
        <taxon>Bacilli</taxon>
        <taxon>Lactobacillales</taxon>
        <taxon>Carnobacteriaceae</taxon>
        <taxon>Marinilactibacillus</taxon>
    </lineage>
</organism>
<gene>
    <name evidence="1" type="ORF">ACEN37_11370</name>
</gene>
<sequence length="29" mass="3742">MTTYYYNRERAQWYLKKLTLVQYQNQLLL</sequence>
<reference evidence="1 2" key="1">
    <citation type="submission" date="2024-08" db="EMBL/GenBank/DDBJ databases">
        <authorList>
            <person name="Arias E."/>
        </authorList>
    </citation>
    <scope>NUCLEOTIDE SEQUENCE [LARGE SCALE GENOMIC DNA]</scope>
    <source>
        <strain evidence="1 2">FAM 24106</strain>
    </source>
</reference>
<name>A0ABW8UMY5_9LACT</name>